<dbReference type="EMBL" id="SRLO01001417">
    <property type="protein sequence ID" value="TNN38015.1"/>
    <property type="molecule type" value="Genomic_DNA"/>
</dbReference>
<feature type="region of interest" description="Disordered" evidence="1">
    <location>
        <begin position="79"/>
        <end position="122"/>
    </location>
</feature>
<keyword evidence="3" id="KW-1185">Reference proteome</keyword>
<evidence type="ECO:0000313" key="2">
    <source>
        <dbReference type="EMBL" id="TNN38015.1"/>
    </source>
</evidence>
<dbReference type="Proteomes" id="UP000314294">
    <property type="component" value="Unassembled WGS sequence"/>
</dbReference>
<proteinExistence type="predicted"/>
<name>A0A4Z2FAQ5_9TELE</name>
<gene>
    <name evidence="2" type="ORF">EYF80_051820</name>
</gene>
<feature type="compositionally biased region" description="Basic and acidic residues" evidence="1">
    <location>
        <begin position="113"/>
        <end position="122"/>
    </location>
</feature>
<organism evidence="2 3">
    <name type="scientific">Liparis tanakae</name>
    <name type="common">Tanaka's snailfish</name>
    <dbReference type="NCBI Taxonomy" id="230148"/>
    <lineage>
        <taxon>Eukaryota</taxon>
        <taxon>Metazoa</taxon>
        <taxon>Chordata</taxon>
        <taxon>Craniata</taxon>
        <taxon>Vertebrata</taxon>
        <taxon>Euteleostomi</taxon>
        <taxon>Actinopterygii</taxon>
        <taxon>Neopterygii</taxon>
        <taxon>Teleostei</taxon>
        <taxon>Neoteleostei</taxon>
        <taxon>Acanthomorphata</taxon>
        <taxon>Eupercaria</taxon>
        <taxon>Perciformes</taxon>
        <taxon>Cottioidei</taxon>
        <taxon>Cottales</taxon>
        <taxon>Liparidae</taxon>
        <taxon>Liparis</taxon>
    </lineage>
</organism>
<sequence length="122" mass="13382">MKFPWAEHSFIRKWVVQSSGSSTRPSASNRYVNVTSVNNISPSPPESCARADTVSTCGQRANPRASNYLFTSARHRLTPPPHYFVRSDAGERGSRAQPAEEDDGAGTVVTPEEGERGEVNFQ</sequence>
<protein>
    <submittedName>
        <fullName evidence="2">Uncharacterized protein</fullName>
    </submittedName>
</protein>
<reference evidence="2 3" key="1">
    <citation type="submission" date="2019-03" db="EMBL/GenBank/DDBJ databases">
        <title>First draft genome of Liparis tanakae, snailfish: a comprehensive survey of snailfish specific genes.</title>
        <authorList>
            <person name="Kim W."/>
            <person name="Song I."/>
            <person name="Jeong J.-H."/>
            <person name="Kim D."/>
            <person name="Kim S."/>
            <person name="Ryu S."/>
            <person name="Song J.Y."/>
            <person name="Lee S.K."/>
        </authorList>
    </citation>
    <scope>NUCLEOTIDE SEQUENCE [LARGE SCALE GENOMIC DNA]</scope>
    <source>
        <tissue evidence="2">Muscle</tissue>
    </source>
</reference>
<comment type="caution">
    <text evidence="2">The sequence shown here is derived from an EMBL/GenBank/DDBJ whole genome shotgun (WGS) entry which is preliminary data.</text>
</comment>
<dbReference type="AlphaFoldDB" id="A0A4Z2FAQ5"/>
<evidence type="ECO:0000313" key="3">
    <source>
        <dbReference type="Proteomes" id="UP000314294"/>
    </source>
</evidence>
<accession>A0A4Z2FAQ5</accession>
<evidence type="ECO:0000256" key="1">
    <source>
        <dbReference type="SAM" id="MobiDB-lite"/>
    </source>
</evidence>